<keyword evidence="2" id="KW-1185">Reference proteome</keyword>
<gene>
    <name evidence="1" type="ORF">ORD21_09170</name>
</gene>
<evidence type="ECO:0000313" key="2">
    <source>
        <dbReference type="Proteomes" id="UP001276150"/>
    </source>
</evidence>
<dbReference type="RefSeq" id="WP_317640082.1">
    <property type="nucleotide sequence ID" value="NZ_JAPMIV010000014.1"/>
</dbReference>
<dbReference type="EMBL" id="JAPMIV010000014">
    <property type="protein sequence ID" value="MDV6374756.1"/>
    <property type="molecule type" value="Genomic_DNA"/>
</dbReference>
<proteinExistence type="predicted"/>
<comment type="caution">
    <text evidence="1">The sequence shown here is derived from an EMBL/GenBank/DDBJ whole genome shotgun (WGS) entry which is preliminary data.</text>
</comment>
<dbReference type="Proteomes" id="UP001276150">
    <property type="component" value="Unassembled WGS sequence"/>
</dbReference>
<evidence type="ECO:0000313" key="1">
    <source>
        <dbReference type="EMBL" id="MDV6374756.1"/>
    </source>
</evidence>
<protein>
    <submittedName>
        <fullName evidence="1">Uncharacterized protein</fullName>
    </submittedName>
</protein>
<accession>A0ABU4DQP7</accession>
<reference evidence="1 2" key="1">
    <citation type="submission" date="2022-11" db="EMBL/GenBank/DDBJ databases">
        <title>Deinococcus ZS9-10, Low Temperature and Draught-tolerating, UV-resistant Bacteria from Continental Antarctica.</title>
        <authorList>
            <person name="Cheng L."/>
        </authorList>
    </citation>
    <scope>NUCLEOTIDE SEQUENCE [LARGE SCALE GENOMIC DNA]</scope>
    <source>
        <strain evidence="1 2">ZS9-10</strain>
    </source>
</reference>
<name>A0ABU4DQP7_9DEIO</name>
<sequence>MSKNFDAFFINGVYEEVLKDIADVQQDAPNQTLYLQPFSKSLIAQFRDSPPTQELPVRILASTTDNLSQISYAGDVVGWKDKRELSQEEMAEIDKIISVYQPTEGIYESNPKTPPGVNLMLVLRMRKLDNPHNVGDLIKISDGQPLSDHRTRAGGWSYVNIRENVEI</sequence>
<organism evidence="1 2">
    <name type="scientific">Deinococcus arenicola</name>
    <dbReference type="NCBI Taxonomy" id="2994950"/>
    <lineage>
        <taxon>Bacteria</taxon>
        <taxon>Thermotogati</taxon>
        <taxon>Deinococcota</taxon>
        <taxon>Deinococci</taxon>
        <taxon>Deinococcales</taxon>
        <taxon>Deinococcaceae</taxon>
        <taxon>Deinococcus</taxon>
    </lineage>
</organism>